<evidence type="ECO:0000313" key="10">
    <source>
        <dbReference type="Proteomes" id="UP000823900"/>
    </source>
</evidence>
<dbReference type="Proteomes" id="UP000823900">
    <property type="component" value="Unassembled WGS sequence"/>
</dbReference>
<dbReference type="CDD" id="cd06171">
    <property type="entry name" value="Sigma70_r4"/>
    <property type="match status" value="1"/>
</dbReference>
<dbReference type="Pfam" id="PF08281">
    <property type="entry name" value="Sigma70_r4_2"/>
    <property type="match status" value="1"/>
</dbReference>
<dbReference type="InterPro" id="IPR036388">
    <property type="entry name" value="WH-like_DNA-bd_sf"/>
</dbReference>
<keyword evidence="3" id="KW-0731">Sigma factor</keyword>
<comment type="caution">
    <text evidence="9">The sequence shown here is derived from an EMBL/GenBank/DDBJ whole genome shotgun (WGS) entry which is preliminary data.</text>
</comment>
<dbReference type="PANTHER" id="PTHR43133">
    <property type="entry name" value="RNA POLYMERASE ECF-TYPE SIGMA FACTO"/>
    <property type="match status" value="1"/>
</dbReference>
<gene>
    <name evidence="9" type="ORF">IAA07_04695</name>
</gene>
<evidence type="ECO:0000313" key="9">
    <source>
        <dbReference type="EMBL" id="HJA70865.1"/>
    </source>
</evidence>
<dbReference type="NCBIfam" id="TIGR02937">
    <property type="entry name" value="sigma70-ECF"/>
    <property type="match status" value="1"/>
</dbReference>
<feature type="domain" description="RNA polymerase sigma-70 region 2" evidence="7">
    <location>
        <begin position="36"/>
        <end position="101"/>
    </location>
</feature>
<evidence type="ECO:0000256" key="3">
    <source>
        <dbReference type="ARBA" id="ARBA00023082"/>
    </source>
</evidence>
<dbReference type="InterPro" id="IPR039425">
    <property type="entry name" value="RNA_pol_sigma-70-like"/>
</dbReference>
<dbReference type="Pfam" id="PF04542">
    <property type="entry name" value="Sigma70_r2"/>
    <property type="match status" value="1"/>
</dbReference>
<dbReference type="GO" id="GO:0006352">
    <property type="term" value="P:DNA-templated transcription initiation"/>
    <property type="evidence" value="ECO:0007669"/>
    <property type="project" value="InterPro"/>
</dbReference>
<protein>
    <submittedName>
        <fullName evidence="9">Sigma-70 family RNA polymerase sigma factor</fullName>
    </submittedName>
</protein>
<dbReference type="PANTHER" id="PTHR43133:SF8">
    <property type="entry name" value="RNA POLYMERASE SIGMA FACTOR HI_1459-RELATED"/>
    <property type="match status" value="1"/>
</dbReference>
<name>A0A9D2HHG5_9FIRM</name>
<dbReference type="SUPFAM" id="SSF88659">
    <property type="entry name" value="Sigma3 and sigma4 domains of RNA polymerase sigma factors"/>
    <property type="match status" value="1"/>
</dbReference>
<dbReference type="InterPro" id="IPR013249">
    <property type="entry name" value="RNA_pol_sigma70_r4_t2"/>
</dbReference>
<sequence length="611" mass="64661">MKRTENKKQGIEGMDELLQAVEMVKRGDDSYFHVIYEKTRGMALAVIRKYNRDQADHEDILQETYLKAYTHMGQLKDNARIQSWINQIAANTAITAAMKKKPTMFSEMEDEEGNVPDIEDESGRFSPEIITGRKAMTQIVTEILDTLPEDQRIALWMVYGQKITIREMAESLGISENTIKSRLYQGRKKLLERKSDFRKLGVELTIIPVSVVISCAFQESVYAAVGEGAAAAGAAASAASYGQASGTWTPSGVSSAGNMTGSGAASGTPAFAGSSSAGAANAGSFSAGSAAFSGASSAAAGTASSAAAGAAAAGMGLGVKIAVGLVCAAVVAGGGFAVKTAVTMHREAAAEYETEEEIEEIREEEANEGEEPEGETGLLADSGQEEAEERGDDFREEEDGAISETGSEGEGGIASDTAAGEDETDPGIGIETAEGSAAGEQALAVSVSIEHIYSSTDESAVISGTDQAGNVVWTYETGTYGMTQLYRISEIGVFGDTYYLVEDGAVIALDRSDGSVKWKNEEFAGGGPAFDFGSDGNLYLCGYLGPDLFVVDPDGNTVYRKESFNSDYYWPYELECREDGILLTMEGAPYSSAVPVHMLISYGDHSYTILP</sequence>
<dbReference type="InterPro" id="IPR013324">
    <property type="entry name" value="RNA_pol_sigma_r3/r4-like"/>
</dbReference>
<feature type="compositionally biased region" description="Acidic residues" evidence="6">
    <location>
        <begin position="383"/>
        <end position="401"/>
    </location>
</feature>
<reference evidence="9" key="1">
    <citation type="journal article" date="2021" name="PeerJ">
        <title>Extensive microbial diversity within the chicken gut microbiome revealed by metagenomics and culture.</title>
        <authorList>
            <person name="Gilroy R."/>
            <person name="Ravi A."/>
            <person name="Getino M."/>
            <person name="Pursley I."/>
            <person name="Horton D.L."/>
            <person name="Alikhan N.F."/>
            <person name="Baker D."/>
            <person name="Gharbi K."/>
            <person name="Hall N."/>
            <person name="Watson M."/>
            <person name="Adriaenssens E.M."/>
            <person name="Foster-Nyarko E."/>
            <person name="Jarju S."/>
            <person name="Secka A."/>
            <person name="Antonio M."/>
            <person name="Oren A."/>
            <person name="Chaudhuri R.R."/>
            <person name="La Ragione R."/>
            <person name="Hildebrand F."/>
            <person name="Pallen M.J."/>
        </authorList>
    </citation>
    <scope>NUCLEOTIDE SEQUENCE</scope>
    <source>
        <strain evidence="9">CHK178-16964</strain>
    </source>
</reference>
<organism evidence="9 10">
    <name type="scientific">Candidatus Lachnoclostridium stercoravium</name>
    <dbReference type="NCBI Taxonomy" id="2838633"/>
    <lineage>
        <taxon>Bacteria</taxon>
        <taxon>Bacillati</taxon>
        <taxon>Bacillota</taxon>
        <taxon>Clostridia</taxon>
        <taxon>Lachnospirales</taxon>
        <taxon>Lachnospiraceae</taxon>
    </lineage>
</organism>
<dbReference type="SUPFAM" id="SSF88946">
    <property type="entry name" value="Sigma2 domain of RNA polymerase sigma factors"/>
    <property type="match status" value="1"/>
</dbReference>
<dbReference type="InterPro" id="IPR011047">
    <property type="entry name" value="Quinoprotein_ADH-like_sf"/>
</dbReference>
<dbReference type="Gene3D" id="2.130.10.10">
    <property type="entry name" value="YVTN repeat-like/Quinoprotein amine dehydrogenase"/>
    <property type="match status" value="1"/>
</dbReference>
<evidence type="ECO:0000256" key="2">
    <source>
        <dbReference type="ARBA" id="ARBA00023015"/>
    </source>
</evidence>
<evidence type="ECO:0000256" key="4">
    <source>
        <dbReference type="ARBA" id="ARBA00023125"/>
    </source>
</evidence>
<feature type="compositionally biased region" description="Acidic residues" evidence="6">
    <location>
        <begin position="350"/>
        <end position="374"/>
    </location>
</feature>
<keyword evidence="5" id="KW-0804">Transcription</keyword>
<dbReference type="SUPFAM" id="SSF50998">
    <property type="entry name" value="Quinoprotein alcohol dehydrogenase-like"/>
    <property type="match status" value="1"/>
</dbReference>
<reference evidence="9" key="2">
    <citation type="submission" date="2021-04" db="EMBL/GenBank/DDBJ databases">
        <authorList>
            <person name="Gilroy R."/>
        </authorList>
    </citation>
    <scope>NUCLEOTIDE SEQUENCE</scope>
    <source>
        <strain evidence="9">CHK178-16964</strain>
    </source>
</reference>
<keyword evidence="2" id="KW-0805">Transcription regulation</keyword>
<dbReference type="GO" id="GO:0003677">
    <property type="term" value="F:DNA binding"/>
    <property type="evidence" value="ECO:0007669"/>
    <property type="project" value="UniProtKB-KW"/>
</dbReference>
<evidence type="ECO:0000256" key="1">
    <source>
        <dbReference type="ARBA" id="ARBA00010641"/>
    </source>
</evidence>
<dbReference type="AlphaFoldDB" id="A0A9D2HHG5"/>
<dbReference type="InterPro" id="IPR015943">
    <property type="entry name" value="WD40/YVTN_repeat-like_dom_sf"/>
</dbReference>
<feature type="region of interest" description="Disordered" evidence="6">
    <location>
        <begin position="348"/>
        <end position="431"/>
    </location>
</feature>
<dbReference type="InterPro" id="IPR014284">
    <property type="entry name" value="RNA_pol_sigma-70_dom"/>
</dbReference>
<dbReference type="GO" id="GO:0016987">
    <property type="term" value="F:sigma factor activity"/>
    <property type="evidence" value="ECO:0007669"/>
    <property type="project" value="UniProtKB-KW"/>
</dbReference>
<accession>A0A9D2HHG5</accession>
<dbReference type="EMBL" id="DWZA01000041">
    <property type="protein sequence ID" value="HJA70865.1"/>
    <property type="molecule type" value="Genomic_DNA"/>
</dbReference>
<feature type="domain" description="RNA polymerase sigma factor 70 region 4 type 2" evidence="8">
    <location>
        <begin position="138"/>
        <end position="190"/>
    </location>
</feature>
<dbReference type="Gene3D" id="1.10.10.10">
    <property type="entry name" value="Winged helix-like DNA-binding domain superfamily/Winged helix DNA-binding domain"/>
    <property type="match status" value="1"/>
</dbReference>
<dbReference type="Gene3D" id="1.10.1740.10">
    <property type="match status" value="1"/>
</dbReference>
<evidence type="ECO:0000259" key="7">
    <source>
        <dbReference type="Pfam" id="PF04542"/>
    </source>
</evidence>
<dbReference type="InterPro" id="IPR013325">
    <property type="entry name" value="RNA_pol_sigma_r2"/>
</dbReference>
<proteinExistence type="inferred from homology"/>
<evidence type="ECO:0000256" key="5">
    <source>
        <dbReference type="ARBA" id="ARBA00023163"/>
    </source>
</evidence>
<comment type="similarity">
    <text evidence="1">Belongs to the sigma-70 factor family. ECF subfamily.</text>
</comment>
<keyword evidence="4" id="KW-0238">DNA-binding</keyword>
<evidence type="ECO:0000256" key="6">
    <source>
        <dbReference type="SAM" id="MobiDB-lite"/>
    </source>
</evidence>
<evidence type="ECO:0000259" key="8">
    <source>
        <dbReference type="Pfam" id="PF08281"/>
    </source>
</evidence>
<dbReference type="InterPro" id="IPR007627">
    <property type="entry name" value="RNA_pol_sigma70_r2"/>
</dbReference>